<evidence type="ECO:0000256" key="11">
    <source>
        <dbReference type="ARBA" id="ARBA00023209"/>
    </source>
</evidence>
<sequence>MNDYLGQIVHFADKLGDAFLPQFDNKTAIYVSAAAIFCHVMFYDMMALIEYNTHIMTRLLGKNAVYYYSALIFTNSLIRDYYALKSMEVDAGSFDVLDPTIALYVGTTLVTVGLLLNLEVLRLLGIRGMYNGDSFGFLFDQPFVDGVFRIPDPQYTGAAMAFFGYAIKTRSLVGLGLAMVASLTYIVSVTFIEGPHLVRIYSERKTKSSKKHSNGSSNGNGIHHNGNGHSNGLHKEE</sequence>
<keyword evidence="16" id="KW-1185">Reference proteome</keyword>
<keyword evidence="7" id="KW-0256">Endoplasmic reticulum</keyword>
<reference evidence="15 16" key="1">
    <citation type="journal article" date="2019" name="Sci. Rep.">
        <title>Comparative genomics of chytrid fungi reveal insights into the obligate biotrophic and pathogenic lifestyle of Synchytrium endobioticum.</title>
        <authorList>
            <person name="van de Vossenberg B.T.L.H."/>
            <person name="Warris S."/>
            <person name="Nguyen H.D.T."/>
            <person name="van Gent-Pelzer M.P.E."/>
            <person name="Joly D.L."/>
            <person name="van de Geest H.C."/>
            <person name="Bonants P.J.M."/>
            <person name="Smith D.S."/>
            <person name="Levesque C.A."/>
            <person name="van der Lee T.A.J."/>
        </authorList>
    </citation>
    <scope>NUCLEOTIDE SEQUENCE [LARGE SCALE GENOMIC DNA]</scope>
    <source>
        <strain evidence="15 16">JEL517</strain>
    </source>
</reference>
<evidence type="ECO:0008006" key="17">
    <source>
        <dbReference type="Google" id="ProtNLM"/>
    </source>
</evidence>
<keyword evidence="4" id="KW-0808">Transferase</keyword>
<keyword evidence="12" id="KW-1208">Phospholipid metabolism</keyword>
<evidence type="ECO:0000256" key="3">
    <source>
        <dbReference type="ARBA" id="ARBA00022603"/>
    </source>
</evidence>
<comment type="subcellular location">
    <subcellularLocation>
        <location evidence="1">Endomembrane system</location>
        <topology evidence="1">Multi-pass membrane protein</topology>
    </subcellularLocation>
</comment>
<organism evidence="15 16">
    <name type="scientific">Synchytrium microbalum</name>
    <dbReference type="NCBI Taxonomy" id="1806994"/>
    <lineage>
        <taxon>Eukaryota</taxon>
        <taxon>Fungi</taxon>
        <taxon>Fungi incertae sedis</taxon>
        <taxon>Chytridiomycota</taxon>
        <taxon>Chytridiomycota incertae sedis</taxon>
        <taxon>Chytridiomycetes</taxon>
        <taxon>Synchytriales</taxon>
        <taxon>Synchytriaceae</taxon>
        <taxon>Synchytrium</taxon>
    </lineage>
</organism>
<evidence type="ECO:0000256" key="6">
    <source>
        <dbReference type="ARBA" id="ARBA00022692"/>
    </source>
</evidence>
<dbReference type="AlphaFoldDB" id="A0A507CH81"/>
<dbReference type="GO" id="GO:0008757">
    <property type="term" value="F:S-adenosylmethionine-dependent methyltransferase activity"/>
    <property type="evidence" value="ECO:0007669"/>
    <property type="project" value="InterPro"/>
</dbReference>
<proteinExistence type="predicted"/>
<dbReference type="UniPathway" id="UPA00753"/>
<dbReference type="InterPro" id="IPR007318">
    <property type="entry name" value="Phopholipid_MeTrfase"/>
</dbReference>
<evidence type="ECO:0000256" key="5">
    <source>
        <dbReference type="ARBA" id="ARBA00022691"/>
    </source>
</evidence>
<keyword evidence="11" id="KW-0594">Phospholipid biosynthesis</keyword>
<dbReference type="OrthoDB" id="8300106at2759"/>
<feature type="transmembrane region" description="Helical" evidence="14">
    <location>
        <begin position="102"/>
        <end position="121"/>
    </location>
</feature>
<feature type="compositionally biased region" description="Low complexity" evidence="13">
    <location>
        <begin position="214"/>
        <end position="231"/>
    </location>
</feature>
<evidence type="ECO:0000256" key="2">
    <source>
        <dbReference type="ARBA" id="ARBA00022516"/>
    </source>
</evidence>
<evidence type="ECO:0000256" key="12">
    <source>
        <dbReference type="ARBA" id="ARBA00023264"/>
    </source>
</evidence>
<gene>
    <name evidence="15" type="ORF">SmJEL517_g01088</name>
</gene>
<evidence type="ECO:0000256" key="4">
    <source>
        <dbReference type="ARBA" id="ARBA00022679"/>
    </source>
</evidence>
<evidence type="ECO:0000256" key="8">
    <source>
        <dbReference type="ARBA" id="ARBA00022989"/>
    </source>
</evidence>
<accession>A0A507CH81</accession>
<dbReference type="PANTHER" id="PTHR15458">
    <property type="entry name" value="PHOSPHATIDYLETHANOLAMINE N-METHYLTRANSFERASE"/>
    <property type="match status" value="1"/>
</dbReference>
<evidence type="ECO:0000256" key="1">
    <source>
        <dbReference type="ARBA" id="ARBA00004127"/>
    </source>
</evidence>
<keyword evidence="2" id="KW-0444">Lipid biosynthesis</keyword>
<dbReference type="GO" id="GO:0032259">
    <property type="term" value="P:methylation"/>
    <property type="evidence" value="ECO:0007669"/>
    <property type="project" value="UniProtKB-KW"/>
</dbReference>
<dbReference type="EMBL" id="QEAO01000003">
    <property type="protein sequence ID" value="TPX36913.1"/>
    <property type="molecule type" value="Genomic_DNA"/>
</dbReference>
<dbReference type="RefSeq" id="XP_031026984.1">
    <property type="nucleotide sequence ID" value="XM_031167016.1"/>
</dbReference>
<keyword evidence="9" id="KW-0443">Lipid metabolism</keyword>
<feature type="region of interest" description="Disordered" evidence="13">
    <location>
        <begin position="204"/>
        <end position="237"/>
    </location>
</feature>
<feature type="transmembrane region" description="Helical" evidence="14">
    <location>
        <begin position="27"/>
        <end position="43"/>
    </location>
</feature>
<dbReference type="Proteomes" id="UP000319731">
    <property type="component" value="Unassembled WGS sequence"/>
</dbReference>
<feature type="transmembrane region" description="Helical" evidence="14">
    <location>
        <begin position="172"/>
        <end position="192"/>
    </location>
</feature>
<evidence type="ECO:0000313" key="16">
    <source>
        <dbReference type="Proteomes" id="UP000319731"/>
    </source>
</evidence>
<keyword evidence="10 14" id="KW-0472">Membrane</keyword>
<dbReference type="PANTHER" id="PTHR15458:SF11">
    <property type="entry name" value="PHOSPHATIDYLETHANOLAMINE N-METHYLTRANSFERASE B"/>
    <property type="match status" value="1"/>
</dbReference>
<name>A0A507CH81_9FUNG</name>
<dbReference type="Pfam" id="PF04191">
    <property type="entry name" value="PEMT"/>
    <property type="match status" value="1"/>
</dbReference>
<evidence type="ECO:0000256" key="7">
    <source>
        <dbReference type="ARBA" id="ARBA00022824"/>
    </source>
</evidence>
<keyword evidence="6 14" id="KW-0812">Transmembrane</keyword>
<keyword evidence="8 14" id="KW-1133">Transmembrane helix</keyword>
<comment type="caution">
    <text evidence="15">The sequence shown here is derived from an EMBL/GenBank/DDBJ whole genome shotgun (WGS) entry which is preliminary data.</text>
</comment>
<evidence type="ECO:0000313" key="15">
    <source>
        <dbReference type="EMBL" id="TPX36913.1"/>
    </source>
</evidence>
<keyword evidence="3" id="KW-0489">Methyltransferase</keyword>
<evidence type="ECO:0000256" key="9">
    <source>
        <dbReference type="ARBA" id="ARBA00023098"/>
    </source>
</evidence>
<evidence type="ECO:0000256" key="10">
    <source>
        <dbReference type="ARBA" id="ARBA00023136"/>
    </source>
</evidence>
<protein>
    <recommendedName>
        <fullName evidence="17">Phosphatidyl-N-methylethanolamine N-methyltransferase</fullName>
    </recommendedName>
</protein>
<dbReference type="GO" id="GO:0012505">
    <property type="term" value="C:endomembrane system"/>
    <property type="evidence" value="ECO:0007669"/>
    <property type="project" value="UniProtKB-SubCell"/>
</dbReference>
<dbReference type="InterPro" id="IPR024960">
    <property type="entry name" value="PEMT/MFAP"/>
</dbReference>
<dbReference type="GO" id="GO:0006656">
    <property type="term" value="P:phosphatidylcholine biosynthetic process"/>
    <property type="evidence" value="ECO:0007669"/>
    <property type="project" value="UniProtKB-UniPathway"/>
</dbReference>
<keyword evidence="5" id="KW-0949">S-adenosyl-L-methionine</keyword>
<dbReference type="STRING" id="1806994.A0A507CH81"/>
<evidence type="ECO:0000256" key="14">
    <source>
        <dbReference type="SAM" id="Phobius"/>
    </source>
</evidence>
<feature type="transmembrane region" description="Helical" evidence="14">
    <location>
        <begin position="64"/>
        <end position="82"/>
    </location>
</feature>
<dbReference type="GeneID" id="42002313"/>
<evidence type="ECO:0000256" key="13">
    <source>
        <dbReference type="SAM" id="MobiDB-lite"/>
    </source>
</evidence>